<dbReference type="EMBL" id="CP104558">
    <property type="protein sequence ID" value="UXH42772.1"/>
    <property type="molecule type" value="Genomic_DNA"/>
</dbReference>
<proteinExistence type="predicted"/>
<name>A0ACD4C2P8_9BACI</name>
<accession>A0ACD4C2P8</accession>
<keyword evidence="2" id="KW-1185">Reference proteome</keyword>
<protein>
    <submittedName>
        <fullName evidence="1">Polysaccharide biosynthesis protein</fullName>
    </submittedName>
</protein>
<reference evidence="1" key="1">
    <citation type="submission" date="2022-09" db="EMBL/GenBank/DDBJ databases">
        <title>Complete genome sequence of Rossellomorea vietnamensis strain RL-WG62, a newly isolated PGPR with the potential for plant salinity stress alleviation.</title>
        <authorList>
            <person name="Ren L."/>
            <person name="Wang G."/>
            <person name="Hu H."/>
        </authorList>
    </citation>
    <scope>NUCLEOTIDE SEQUENCE</scope>
    <source>
        <strain evidence="1">RL-WG62</strain>
    </source>
</reference>
<sequence length="609" mass="67886">MTYRQRLSLFILVDSLIVLTAVFVSKMLTGSTIQVITLPVVISSITMLISHQIFSMKHKLYKKAWEYASIGELLIIFKVVSYSVLSGAMVQQVALQEIQFRLLAVTWMLHLMLIGGSRFVWRVYRDTFISMVDNRKRTLVVGAGAAGTMVARQLLKNEGDLVPVAFIDDNIRKQKLDILGIPVVGGVDRIEKAVAQYDIEHIIIAIPSLSKQELNTIFQECLKTKAKTQTLPMLEDLITGKISVNQFRDVQVEDLLGRDTVEIDMSSISEYVTNKVVLVSGAGGSIGSEISRQISQFNPKQLILLGHGENSIYSIEMELKESFAGKRIEFIPVIADLQDEKKMIQVMNEYTPDVVYHAAAHKHVPLMERNPEEAVKNNLIGTTNIAKAASWSGVKTFVMISSDKAVNPTSVMGATKRLSEMVIQSMDQTSSTRFVAVRFGNVLGSRGSVIPLFKKQIEKGGPVTVTHPDMVRYFMTIPEASRLVIQAGALAQGGEIFVLDMGEPVKIVDLAKNLIKLSGHSIEEVGLKFTGMRPGEKLYEELLKDEEIHEQQIYPNIYIGKTAHLYLEEIDEIIETFNDMDRVALREKLVSLANTKEIIEPKPVMSISS</sequence>
<organism evidence="1 2">
    <name type="scientific">Rossellomorea vietnamensis</name>
    <dbReference type="NCBI Taxonomy" id="218284"/>
    <lineage>
        <taxon>Bacteria</taxon>
        <taxon>Bacillati</taxon>
        <taxon>Bacillota</taxon>
        <taxon>Bacilli</taxon>
        <taxon>Bacillales</taxon>
        <taxon>Bacillaceae</taxon>
        <taxon>Rossellomorea</taxon>
    </lineage>
</organism>
<dbReference type="Proteomes" id="UP001064027">
    <property type="component" value="Chromosome"/>
</dbReference>
<gene>
    <name evidence="1" type="ORF">N5C46_13645</name>
</gene>
<evidence type="ECO:0000313" key="2">
    <source>
        <dbReference type="Proteomes" id="UP001064027"/>
    </source>
</evidence>
<evidence type="ECO:0000313" key="1">
    <source>
        <dbReference type="EMBL" id="UXH42772.1"/>
    </source>
</evidence>